<dbReference type="EMBL" id="JBBYHT010000003">
    <property type="protein sequence ID" value="MEL1247942.1"/>
    <property type="molecule type" value="Genomic_DNA"/>
</dbReference>
<dbReference type="PANTHER" id="PTHR22916:SF3">
    <property type="entry name" value="UDP-GLCNAC:BETAGAL BETA-1,3-N-ACETYLGLUCOSAMINYLTRANSFERASE-LIKE PROTEIN 1"/>
    <property type="match status" value="1"/>
</dbReference>
<keyword evidence="2" id="KW-0808">Transferase</keyword>
<evidence type="ECO:0000313" key="2">
    <source>
        <dbReference type="EMBL" id="MEL1247942.1"/>
    </source>
</evidence>
<comment type="caution">
    <text evidence="2">The sequence shown here is derived from an EMBL/GenBank/DDBJ whole genome shotgun (WGS) entry which is preliminary data.</text>
</comment>
<reference evidence="2 3" key="1">
    <citation type="submission" date="2024-04" db="EMBL/GenBank/DDBJ databases">
        <title>Flavobacterium sp. DGU41 16S ribosomal RNA gene Genome sequencing and assembly.</title>
        <authorList>
            <person name="Park S."/>
        </authorList>
    </citation>
    <scope>NUCLEOTIDE SEQUENCE [LARGE SCALE GENOMIC DNA]</scope>
    <source>
        <strain evidence="2 3">DGU41</strain>
    </source>
</reference>
<organism evidence="2 3">
    <name type="scientific">Flavobacterium helocola</name>
    <dbReference type="NCBI Taxonomy" id="3139139"/>
    <lineage>
        <taxon>Bacteria</taxon>
        <taxon>Pseudomonadati</taxon>
        <taxon>Bacteroidota</taxon>
        <taxon>Flavobacteriia</taxon>
        <taxon>Flavobacteriales</taxon>
        <taxon>Flavobacteriaceae</taxon>
        <taxon>Flavobacterium</taxon>
    </lineage>
</organism>
<name>A0ABU9I838_9FLAO</name>
<dbReference type="GO" id="GO:0016757">
    <property type="term" value="F:glycosyltransferase activity"/>
    <property type="evidence" value="ECO:0007669"/>
    <property type="project" value="UniProtKB-KW"/>
</dbReference>
<dbReference type="Proteomes" id="UP001393056">
    <property type="component" value="Unassembled WGS sequence"/>
</dbReference>
<evidence type="ECO:0000313" key="3">
    <source>
        <dbReference type="Proteomes" id="UP001393056"/>
    </source>
</evidence>
<dbReference type="SUPFAM" id="SSF53448">
    <property type="entry name" value="Nucleotide-diphospho-sugar transferases"/>
    <property type="match status" value="1"/>
</dbReference>
<keyword evidence="3" id="KW-1185">Reference proteome</keyword>
<dbReference type="EC" id="2.4.-.-" evidence="2"/>
<dbReference type="PANTHER" id="PTHR22916">
    <property type="entry name" value="GLYCOSYLTRANSFERASE"/>
    <property type="match status" value="1"/>
</dbReference>
<feature type="domain" description="Glycosyltransferase 2-like" evidence="1">
    <location>
        <begin position="4"/>
        <end position="135"/>
    </location>
</feature>
<proteinExistence type="predicted"/>
<dbReference type="InterPro" id="IPR029044">
    <property type="entry name" value="Nucleotide-diphossugar_trans"/>
</dbReference>
<dbReference type="Gene3D" id="3.90.550.10">
    <property type="entry name" value="Spore Coat Polysaccharide Biosynthesis Protein SpsA, Chain A"/>
    <property type="match status" value="1"/>
</dbReference>
<gene>
    <name evidence="2" type="ORF">AAEO58_07785</name>
</gene>
<dbReference type="RefSeq" id="WP_341682908.1">
    <property type="nucleotide sequence ID" value="NZ_JBBYHT010000003.1"/>
</dbReference>
<dbReference type="Pfam" id="PF00535">
    <property type="entry name" value="Glycos_transf_2"/>
    <property type="match status" value="1"/>
</dbReference>
<sequence>MLAIVIPYYKINYFEETLKSLSNQTDKRFKVYIGNDASENDPEEIIEKYSSTLNLVYKKFNDNLGSISLVQQWNRCLELLEDEEWVMILGDDDVLSDNVVESFYEKEGKFKNTISVVRFATYKIDEKSEIYSDLYTNPEIEKSSDILVYQKRSSLSEYIFSRKKIDTIKFKEFPLAWYSDLLAVLEFSEFGNIFSINSAHLKIRISPNSISGKNDNLAKKEEAKFLFYKYLLEKVKGKINKQTIIVIEDKWNKVYLNDKKRVDRLCYIILLYLRKGNFKAIFKLFNSIIIKNQN</sequence>
<dbReference type="InterPro" id="IPR001173">
    <property type="entry name" value="Glyco_trans_2-like"/>
</dbReference>
<protein>
    <submittedName>
        <fullName evidence="2">Glycosyltransferase family 2 protein</fullName>
        <ecNumber evidence="2">2.4.-.-</ecNumber>
    </submittedName>
</protein>
<dbReference type="CDD" id="cd00761">
    <property type="entry name" value="Glyco_tranf_GTA_type"/>
    <property type="match status" value="1"/>
</dbReference>
<keyword evidence="2" id="KW-0328">Glycosyltransferase</keyword>
<accession>A0ABU9I838</accession>
<evidence type="ECO:0000259" key="1">
    <source>
        <dbReference type="Pfam" id="PF00535"/>
    </source>
</evidence>